<keyword evidence="2" id="KW-0805">Transcription regulation</keyword>
<protein>
    <submittedName>
        <fullName evidence="7">TetR/AcrR family transcriptional regulator</fullName>
    </submittedName>
</protein>
<organism evidence="7 8">
    <name type="scientific">Streptomyces massasporeus</name>
    <dbReference type="NCBI Taxonomy" id="67324"/>
    <lineage>
        <taxon>Bacteria</taxon>
        <taxon>Bacillati</taxon>
        <taxon>Actinomycetota</taxon>
        <taxon>Actinomycetes</taxon>
        <taxon>Kitasatosporales</taxon>
        <taxon>Streptomycetaceae</taxon>
        <taxon>Streptomyces</taxon>
    </lineage>
</organism>
<evidence type="ECO:0000256" key="2">
    <source>
        <dbReference type="ARBA" id="ARBA00023015"/>
    </source>
</evidence>
<evidence type="ECO:0000256" key="1">
    <source>
        <dbReference type="ARBA" id="ARBA00022491"/>
    </source>
</evidence>
<dbReference type="SUPFAM" id="SSF48498">
    <property type="entry name" value="Tetracyclin repressor-like, C-terminal domain"/>
    <property type="match status" value="1"/>
</dbReference>
<keyword evidence="1" id="KW-0678">Repressor</keyword>
<dbReference type="Pfam" id="PF00440">
    <property type="entry name" value="TetR_N"/>
    <property type="match status" value="1"/>
</dbReference>
<gene>
    <name evidence="7" type="ORF">ACFYM3_40540</name>
</gene>
<accession>A0ABW6LSK2</accession>
<evidence type="ECO:0000313" key="7">
    <source>
        <dbReference type="EMBL" id="MFE9230756.1"/>
    </source>
</evidence>
<dbReference type="InterPro" id="IPR009057">
    <property type="entry name" value="Homeodomain-like_sf"/>
</dbReference>
<feature type="domain" description="HTH tetR-type" evidence="6">
    <location>
        <begin position="8"/>
        <end position="68"/>
    </location>
</feature>
<dbReference type="RefSeq" id="WP_358291398.1">
    <property type="nucleotide sequence ID" value="NZ_JBEYGJ010000049.1"/>
</dbReference>
<dbReference type="InterPro" id="IPR039538">
    <property type="entry name" value="BetI_C"/>
</dbReference>
<keyword evidence="8" id="KW-1185">Reference proteome</keyword>
<reference evidence="7 8" key="1">
    <citation type="submission" date="2024-10" db="EMBL/GenBank/DDBJ databases">
        <title>The Natural Products Discovery Center: Release of the First 8490 Sequenced Strains for Exploring Actinobacteria Biosynthetic Diversity.</title>
        <authorList>
            <person name="Kalkreuter E."/>
            <person name="Kautsar S.A."/>
            <person name="Yang D."/>
            <person name="Bader C.D."/>
            <person name="Teijaro C.N."/>
            <person name="Fluegel L."/>
            <person name="Davis C.M."/>
            <person name="Simpson J.R."/>
            <person name="Lauterbach L."/>
            <person name="Steele A.D."/>
            <person name="Gui C."/>
            <person name="Meng S."/>
            <person name="Li G."/>
            <person name="Viehrig K."/>
            <person name="Ye F."/>
            <person name="Su P."/>
            <person name="Kiefer A.F."/>
            <person name="Nichols A."/>
            <person name="Cepeda A.J."/>
            <person name="Yan W."/>
            <person name="Fan B."/>
            <person name="Jiang Y."/>
            <person name="Adhikari A."/>
            <person name="Zheng C.-J."/>
            <person name="Schuster L."/>
            <person name="Cowan T.M."/>
            <person name="Smanski M.J."/>
            <person name="Chevrette M.G."/>
            <person name="De Carvalho L.P.S."/>
            <person name="Shen B."/>
        </authorList>
    </citation>
    <scope>NUCLEOTIDE SEQUENCE [LARGE SCALE GENOMIC DNA]</scope>
    <source>
        <strain evidence="7 8">NPDC007066</strain>
    </source>
</reference>
<dbReference type="PANTHER" id="PTHR30055:SF228">
    <property type="entry name" value="TRANSCRIPTIONAL REGULATOR-RELATED"/>
    <property type="match status" value="1"/>
</dbReference>
<dbReference type="EMBL" id="JBIAFP010000039">
    <property type="protein sequence ID" value="MFE9230756.1"/>
    <property type="molecule type" value="Genomic_DNA"/>
</dbReference>
<evidence type="ECO:0000313" key="8">
    <source>
        <dbReference type="Proteomes" id="UP001601288"/>
    </source>
</evidence>
<dbReference type="PANTHER" id="PTHR30055">
    <property type="entry name" value="HTH-TYPE TRANSCRIPTIONAL REGULATOR RUTR"/>
    <property type="match status" value="1"/>
</dbReference>
<feature type="DNA-binding region" description="H-T-H motif" evidence="5">
    <location>
        <begin position="31"/>
        <end position="50"/>
    </location>
</feature>
<dbReference type="InterPro" id="IPR050109">
    <property type="entry name" value="HTH-type_TetR-like_transc_reg"/>
</dbReference>
<name>A0ABW6LSK2_9ACTN</name>
<comment type="caution">
    <text evidence="7">The sequence shown here is derived from an EMBL/GenBank/DDBJ whole genome shotgun (WGS) entry which is preliminary data.</text>
</comment>
<evidence type="ECO:0000259" key="6">
    <source>
        <dbReference type="PROSITE" id="PS50977"/>
    </source>
</evidence>
<sequence length="207" mass="22587">MPRTADHPQRRAQIIEGLVGVAARDGVHAVTMRAVAAEAGVSLRLVQYYFETKGRLMFAALRHLEQQSHERWAARLSAHADPPSPRARVEALLTEALPTDEASRTFHILWTSCAMLAMTDPDLAAQPFAEGPDRLEAQLADLLRQAQAEGGLDEAADPDIEATRLLALSHGLGTSVLVGRRTPDAAMEVLGYHLDRLFSPLEPLSSR</sequence>
<proteinExistence type="predicted"/>
<keyword evidence="4" id="KW-0804">Transcription</keyword>
<dbReference type="InterPro" id="IPR036271">
    <property type="entry name" value="Tet_transcr_reg_TetR-rel_C_sf"/>
</dbReference>
<dbReference type="Proteomes" id="UP001601288">
    <property type="component" value="Unassembled WGS sequence"/>
</dbReference>
<dbReference type="Pfam" id="PF13977">
    <property type="entry name" value="TetR_C_6"/>
    <property type="match status" value="1"/>
</dbReference>
<keyword evidence="3 5" id="KW-0238">DNA-binding</keyword>
<evidence type="ECO:0000256" key="4">
    <source>
        <dbReference type="ARBA" id="ARBA00023163"/>
    </source>
</evidence>
<evidence type="ECO:0000256" key="3">
    <source>
        <dbReference type="ARBA" id="ARBA00023125"/>
    </source>
</evidence>
<dbReference type="SUPFAM" id="SSF46689">
    <property type="entry name" value="Homeodomain-like"/>
    <property type="match status" value="1"/>
</dbReference>
<evidence type="ECO:0000256" key="5">
    <source>
        <dbReference type="PROSITE-ProRule" id="PRU00335"/>
    </source>
</evidence>
<dbReference type="PROSITE" id="PS50977">
    <property type="entry name" value="HTH_TETR_2"/>
    <property type="match status" value="1"/>
</dbReference>
<dbReference type="Gene3D" id="1.10.357.10">
    <property type="entry name" value="Tetracycline Repressor, domain 2"/>
    <property type="match status" value="1"/>
</dbReference>
<dbReference type="InterPro" id="IPR001647">
    <property type="entry name" value="HTH_TetR"/>
</dbReference>